<feature type="transmembrane region" description="Helical" evidence="1">
    <location>
        <begin position="131"/>
        <end position="153"/>
    </location>
</feature>
<accession>A0ABP6V781</accession>
<gene>
    <name evidence="2" type="ORF">GCM10022295_07650</name>
</gene>
<evidence type="ECO:0000313" key="2">
    <source>
        <dbReference type="EMBL" id="GAA3528146.1"/>
    </source>
</evidence>
<keyword evidence="1" id="KW-0812">Transmembrane</keyword>
<evidence type="ECO:0000313" key="3">
    <source>
        <dbReference type="Proteomes" id="UP001500707"/>
    </source>
</evidence>
<sequence length="154" mass="16158">MHSVAAESPTIEASKLLAAIPFIIGTAVQLFSALLSKAINKKVDPAGGNTATAVNWATDVSQAIGAISTPVFGAMAFILSDDPATIDGWVYFTYAFALIASSLMCVWVFSRDVISYGKGSHGGAIVTKIRLNLSPVTFWSIILNVVALLVLLLA</sequence>
<feature type="transmembrane region" description="Helical" evidence="1">
    <location>
        <begin position="56"/>
        <end position="79"/>
    </location>
</feature>
<dbReference type="RefSeq" id="WP_346180223.1">
    <property type="nucleotide sequence ID" value="NZ_BAABCE010000001.1"/>
</dbReference>
<keyword evidence="3" id="KW-1185">Reference proteome</keyword>
<name>A0ABP6V781_9ACTN</name>
<protein>
    <submittedName>
        <fullName evidence="2">Uncharacterized protein</fullName>
    </submittedName>
</protein>
<dbReference type="Proteomes" id="UP001500707">
    <property type="component" value="Unassembled WGS sequence"/>
</dbReference>
<feature type="transmembrane region" description="Helical" evidence="1">
    <location>
        <begin position="91"/>
        <end position="110"/>
    </location>
</feature>
<dbReference type="EMBL" id="BAABCE010000001">
    <property type="protein sequence ID" value="GAA3528146.1"/>
    <property type="molecule type" value="Genomic_DNA"/>
</dbReference>
<keyword evidence="1" id="KW-0472">Membrane</keyword>
<keyword evidence="1" id="KW-1133">Transmembrane helix</keyword>
<comment type="caution">
    <text evidence="2">The sequence shown here is derived from an EMBL/GenBank/DDBJ whole genome shotgun (WGS) entry which is preliminary data.</text>
</comment>
<reference evidence="3" key="1">
    <citation type="journal article" date="2019" name="Int. J. Syst. Evol. Microbiol.">
        <title>The Global Catalogue of Microorganisms (GCM) 10K type strain sequencing project: providing services to taxonomists for standard genome sequencing and annotation.</title>
        <authorList>
            <consortium name="The Broad Institute Genomics Platform"/>
            <consortium name="The Broad Institute Genome Sequencing Center for Infectious Disease"/>
            <person name="Wu L."/>
            <person name="Ma J."/>
        </authorList>
    </citation>
    <scope>NUCLEOTIDE SEQUENCE [LARGE SCALE GENOMIC DNA]</scope>
    <source>
        <strain evidence="3">JCM 17656</strain>
    </source>
</reference>
<feature type="transmembrane region" description="Helical" evidence="1">
    <location>
        <begin position="16"/>
        <end position="35"/>
    </location>
</feature>
<organism evidence="2 3">
    <name type="scientific">Streptomyces osmaniensis</name>
    <dbReference type="NCBI Taxonomy" id="593134"/>
    <lineage>
        <taxon>Bacteria</taxon>
        <taxon>Bacillati</taxon>
        <taxon>Actinomycetota</taxon>
        <taxon>Actinomycetes</taxon>
        <taxon>Kitasatosporales</taxon>
        <taxon>Streptomycetaceae</taxon>
        <taxon>Streptomyces</taxon>
    </lineage>
</organism>
<evidence type="ECO:0000256" key="1">
    <source>
        <dbReference type="SAM" id="Phobius"/>
    </source>
</evidence>
<proteinExistence type="predicted"/>